<organism evidence="1 2">
    <name type="scientific">Devosia soli</name>
    <dbReference type="NCBI Taxonomy" id="361041"/>
    <lineage>
        <taxon>Bacteria</taxon>
        <taxon>Pseudomonadati</taxon>
        <taxon>Pseudomonadota</taxon>
        <taxon>Alphaproteobacteria</taxon>
        <taxon>Hyphomicrobiales</taxon>
        <taxon>Devosiaceae</taxon>
        <taxon>Devosia</taxon>
    </lineage>
</organism>
<dbReference type="EMBL" id="LAJG01000005">
    <property type="protein sequence ID" value="KKB81180.1"/>
    <property type="molecule type" value="Genomic_DNA"/>
</dbReference>
<evidence type="ECO:0000313" key="1">
    <source>
        <dbReference type="EMBL" id="KKB81180.1"/>
    </source>
</evidence>
<keyword evidence="2" id="KW-1185">Reference proteome</keyword>
<proteinExistence type="predicted"/>
<evidence type="ECO:0000313" key="2">
    <source>
        <dbReference type="Proteomes" id="UP000033514"/>
    </source>
</evidence>
<sequence>MVAVVGAVSAALISLGYSAYQQQVPTKVPQVEAGAPVETGRWRVSVLRGSAGSVLPSGLNVSPGKKALTLEMTLENVSSESSNLYGDLIVLADVPDAPRPTYYLLRDNEILWDLQPRMPEAVAAVWELPAEMDVPKDLRIIVEGVRFKPRDNLYAAPGWFPAGQVAEINLPVEVQIGGVP</sequence>
<reference evidence="1 2" key="1">
    <citation type="submission" date="2015-03" db="EMBL/GenBank/DDBJ databases">
        <authorList>
            <person name="Hassan Y.I."/>
            <person name="Lepp D."/>
            <person name="Zhou T."/>
        </authorList>
    </citation>
    <scope>NUCLEOTIDE SEQUENCE [LARGE SCALE GENOMIC DNA]</scope>
    <source>
        <strain evidence="1 2">GH2-10</strain>
    </source>
</reference>
<dbReference type="Proteomes" id="UP000033514">
    <property type="component" value="Unassembled WGS sequence"/>
</dbReference>
<protein>
    <recommendedName>
        <fullName evidence="3">DUF4352 domain-containing protein</fullName>
    </recommendedName>
</protein>
<gene>
    <name evidence="1" type="ORF">VW35_03295</name>
</gene>
<dbReference type="OrthoDB" id="5998046at2"/>
<dbReference type="PATRIC" id="fig|361041.3.peg.4055"/>
<dbReference type="STRING" id="361041.VW35_03295"/>
<name>A0A0F5LFV8_9HYPH</name>
<comment type="caution">
    <text evidence="1">The sequence shown here is derived from an EMBL/GenBank/DDBJ whole genome shotgun (WGS) entry which is preliminary data.</text>
</comment>
<dbReference type="AlphaFoldDB" id="A0A0F5LFV8"/>
<dbReference type="RefSeq" id="WP_046141525.1">
    <property type="nucleotide sequence ID" value="NZ_LAJG01000005.1"/>
</dbReference>
<accession>A0A0F5LFV8</accession>
<evidence type="ECO:0008006" key="3">
    <source>
        <dbReference type="Google" id="ProtNLM"/>
    </source>
</evidence>